<comment type="caution">
    <text evidence="1">The sequence shown here is derived from an EMBL/GenBank/DDBJ whole genome shotgun (WGS) entry which is preliminary data.</text>
</comment>
<evidence type="ECO:0000313" key="2">
    <source>
        <dbReference type="Proteomes" id="UP001497744"/>
    </source>
</evidence>
<dbReference type="AlphaFoldDB" id="A0AAV4LY13"/>
<organism evidence="1 2">
    <name type="scientific">Babesia caballi</name>
    <dbReference type="NCBI Taxonomy" id="5871"/>
    <lineage>
        <taxon>Eukaryota</taxon>
        <taxon>Sar</taxon>
        <taxon>Alveolata</taxon>
        <taxon>Apicomplexa</taxon>
        <taxon>Aconoidasida</taxon>
        <taxon>Piroplasmida</taxon>
        <taxon>Babesiidae</taxon>
        <taxon>Babesia</taxon>
    </lineage>
</organism>
<sequence length="851" mass="90641">MAPRRDQSLALFKCDQGRLLGRISDSMSSLAKTINSTVPGGVATVVTVPIVTAAAAVAIQNYLVVDKAAEKKPTLNRYQCSGCGFTIFPAKNREERFFSSIGVNRKLNCVSSRLRAQVVDAGLQPLLPPVEMHAGELAERRLLEVDVERLRLVDEDATVRRHVDDVLLLDLPDGLVEVLDVLRNALNVLEGTVVGDELLLHVLVPETQVHQVAEQVRVDDEELATQHAAVVYVARVGLERLVVAQYLRRGSRGHGRQKEGVAQSVLGHAALETVPVPELVVNRGSPEVELQLALRGRRARVGLIGAVALGQRYRLVQTPVVDGLEDAAVQLLGFLGLEGVAHEHEGVGQTLDTHADGPVTMVGDLGLRHRVVVAVDDLVEVVGDDARNVVELLEVGDGGEVADGHLLRRRVLHDFAAQVGGLDGAQVLLVGLGVARVLVQHEGGASLDLTLEDGEPEGLGGDGLATQTGLLVLGVELLELVAPDVVEAAALVRAHQGPLPVSLDTLHEQVGNPQGVEQIARACLLGAVVLAKVQKVHDVGVPRLHVNGEGALALAASLVHVAGGGIENAQHGHNAVALAVGATNVGATGPDLVAGQPYTPGALADETAGHLGSLRAREEKCGCGVGEVLLAHEVVRLDGAFNVAAVDACRHAHKHVLRALDDLVVNAQQVRALQRLQAEVVVLEVPRVIDLGVDAIDVRHQEAVDLLADQGRVAVVNVLVLEERRRDLAVVVLRVLVEVVHHDARSQFGVVGVSGRHVSARLRRQLVELRRADARVHSVDDRLRDARSVDQTVEAVRQLANALQNAVKLHLLLLAPAVDDVHRLRGAVGLERHVGRLPRGGRHTFGVLHPP</sequence>
<dbReference type="RefSeq" id="XP_067717191.1">
    <property type="nucleotide sequence ID" value="XM_067861090.1"/>
</dbReference>
<keyword evidence="2" id="KW-1185">Reference proteome</keyword>
<accession>A0AAV4LY13</accession>
<name>A0AAV4LY13_BABCB</name>
<gene>
    <name evidence="1" type="ORF">BcabD6B2_45570</name>
</gene>
<proteinExistence type="predicted"/>
<evidence type="ECO:0000313" key="1">
    <source>
        <dbReference type="EMBL" id="GIX65122.1"/>
    </source>
</evidence>
<dbReference type="EMBL" id="BPLF01000004">
    <property type="protein sequence ID" value="GIX65122.1"/>
    <property type="molecule type" value="Genomic_DNA"/>
</dbReference>
<dbReference type="GeneID" id="94196603"/>
<reference evidence="1 2" key="1">
    <citation type="submission" date="2021-06" db="EMBL/GenBank/DDBJ databases">
        <title>Genome sequence of Babesia caballi.</title>
        <authorList>
            <person name="Yamagishi J."/>
            <person name="Kidaka T."/>
            <person name="Ochi A."/>
        </authorList>
    </citation>
    <scope>NUCLEOTIDE SEQUENCE [LARGE SCALE GENOMIC DNA]</scope>
    <source>
        <strain evidence="1">USDA-D6B2</strain>
    </source>
</reference>
<dbReference type="Proteomes" id="UP001497744">
    <property type="component" value="Unassembled WGS sequence"/>
</dbReference>
<protein>
    <submittedName>
        <fullName evidence="1">Signal peptide containing protein</fullName>
    </submittedName>
</protein>